<keyword evidence="2" id="KW-0449">Lipoprotein</keyword>
<feature type="region of interest" description="Disordered" evidence="4">
    <location>
        <begin position="107"/>
        <end position="136"/>
    </location>
</feature>
<comment type="similarity">
    <text evidence="1 2">Belongs to the outer membrane factor (OMF) (TC 1.B.17) family.</text>
</comment>
<name>A0A238ZL17_9PROT</name>
<feature type="signal peptide" evidence="2">
    <location>
        <begin position="1"/>
        <end position="17"/>
    </location>
</feature>
<gene>
    <name evidence="5" type="ORF">SAMN05192560_1339</name>
</gene>
<dbReference type="AlphaFoldDB" id="A0A238ZL17"/>
<dbReference type="InterPro" id="IPR003423">
    <property type="entry name" value="OMP_efflux"/>
</dbReference>
<keyword evidence="2" id="KW-1134">Transmembrane beta strand</keyword>
<dbReference type="PROSITE" id="PS51257">
    <property type="entry name" value="PROKAR_LIPOPROTEIN"/>
    <property type="match status" value="1"/>
</dbReference>
<proteinExistence type="inferred from homology"/>
<comment type="subcellular location">
    <subcellularLocation>
        <location evidence="2">Cell membrane</location>
        <topology evidence="2">Lipid-anchor</topology>
    </subcellularLocation>
</comment>
<keyword evidence="2" id="KW-0472">Membrane</keyword>
<keyword evidence="2" id="KW-0732">Signal</keyword>
<sequence length="490" mass="53810">MKKFQLLSLLTATLILAACSVAPLYEKPQVMMPQQFKEAHGSLKGEQGSQWQTAQPSEVADRGLWWQVFNDATLNDLEEQALLDNQNLQAAIARLAQSRALLKDERSARTPQISAGMSPTLQRVSPDSQRAESGSEQTLWRAQAQIAYEADLFGRVSSLIGAAQADAEQSAALLQSVQLSLQADVAQQYFTIRELDAEQEILRYTVDLRAKMVQLTQYRFDAGDIGELELVRARSELASAESETLAVSRRRAIAEHALAILLGKAPAEFNLAAMPLQRINIQIPAGLPSTLLERRPDIAAAERAMAAANARIGVARAAYFPRLNITSALGYESSDIGHLFEWSSRTFLLGPLIGTMLSLPILDGGKRDAGLARARAVYEEDVALYRQTVLKAFGEVEDNLASLRIIDRQTGVQDNAVIYSERASSLAQSRYREGLVSYIEVIDADRTLLSQRRVTLQLNAERARATVQLIRALGGSWQAPAQPNLAQASR</sequence>
<dbReference type="PANTHER" id="PTHR30203:SF33">
    <property type="entry name" value="BLR4455 PROTEIN"/>
    <property type="match status" value="1"/>
</dbReference>
<dbReference type="NCBIfam" id="TIGR01845">
    <property type="entry name" value="outer_NodT"/>
    <property type="match status" value="1"/>
</dbReference>
<dbReference type="PANTHER" id="PTHR30203">
    <property type="entry name" value="OUTER MEMBRANE CATION EFFLUX PROTEIN"/>
    <property type="match status" value="1"/>
</dbReference>
<evidence type="ECO:0000256" key="2">
    <source>
        <dbReference type="RuleBase" id="RU362097"/>
    </source>
</evidence>
<dbReference type="GO" id="GO:0015562">
    <property type="term" value="F:efflux transmembrane transporter activity"/>
    <property type="evidence" value="ECO:0007669"/>
    <property type="project" value="InterPro"/>
</dbReference>
<feature type="chain" id="PRO_5011833822" evidence="2">
    <location>
        <begin position="18"/>
        <end position="490"/>
    </location>
</feature>
<keyword evidence="2" id="KW-0564">Palmitate</keyword>
<dbReference type="Gene3D" id="2.20.200.10">
    <property type="entry name" value="Outer membrane efflux proteins (OEP)"/>
    <property type="match status" value="1"/>
</dbReference>
<organism evidence="5 6">
    <name type="scientific">Methylobacillus rhizosphaerae</name>
    <dbReference type="NCBI Taxonomy" id="551994"/>
    <lineage>
        <taxon>Bacteria</taxon>
        <taxon>Pseudomonadati</taxon>
        <taxon>Pseudomonadota</taxon>
        <taxon>Betaproteobacteria</taxon>
        <taxon>Nitrosomonadales</taxon>
        <taxon>Methylophilaceae</taxon>
        <taxon>Methylobacillus</taxon>
    </lineage>
</organism>
<evidence type="ECO:0000313" key="5">
    <source>
        <dbReference type="EMBL" id="SNR84095.1"/>
    </source>
</evidence>
<evidence type="ECO:0000313" key="6">
    <source>
        <dbReference type="Proteomes" id="UP000198305"/>
    </source>
</evidence>
<keyword evidence="3" id="KW-0175">Coiled coil</keyword>
<dbReference type="EMBL" id="FZOA01000005">
    <property type="protein sequence ID" value="SNR84095.1"/>
    <property type="molecule type" value="Genomic_DNA"/>
</dbReference>
<dbReference type="Proteomes" id="UP000198305">
    <property type="component" value="Unassembled WGS sequence"/>
</dbReference>
<evidence type="ECO:0000256" key="4">
    <source>
        <dbReference type="SAM" id="MobiDB-lite"/>
    </source>
</evidence>
<dbReference type="Pfam" id="PF02321">
    <property type="entry name" value="OEP"/>
    <property type="match status" value="2"/>
</dbReference>
<dbReference type="InterPro" id="IPR010131">
    <property type="entry name" value="MdtP/NodT-like"/>
</dbReference>
<dbReference type="SUPFAM" id="SSF56954">
    <property type="entry name" value="Outer membrane efflux proteins (OEP)"/>
    <property type="match status" value="1"/>
</dbReference>
<accession>A0A238ZL17</accession>
<feature type="coiled-coil region" evidence="3">
    <location>
        <begin position="74"/>
        <end position="105"/>
    </location>
</feature>
<evidence type="ECO:0000256" key="3">
    <source>
        <dbReference type="SAM" id="Coils"/>
    </source>
</evidence>
<dbReference type="GO" id="GO:0005886">
    <property type="term" value="C:plasma membrane"/>
    <property type="evidence" value="ECO:0007669"/>
    <property type="project" value="UniProtKB-SubCell"/>
</dbReference>
<feature type="compositionally biased region" description="Polar residues" evidence="4">
    <location>
        <begin position="109"/>
        <end position="136"/>
    </location>
</feature>
<protein>
    <submittedName>
        <fullName evidence="5">Outer membrane protein, multidrug efflux system</fullName>
    </submittedName>
</protein>
<evidence type="ECO:0000256" key="1">
    <source>
        <dbReference type="ARBA" id="ARBA00007613"/>
    </source>
</evidence>
<keyword evidence="2" id="KW-0812">Transmembrane</keyword>
<keyword evidence="6" id="KW-1185">Reference proteome</keyword>
<dbReference type="OrthoDB" id="9770517at2"/>
<dbReference type="Gene3D" id="1.20.1600.10">
    <property type="entry name" value="Outer membrane efflux proteins (OEP)"/>
    <property type="match status" value="1"/>
</dbReference>
<reference evidence="6" key="1">
    <citation type="submission" date="2017-06" db="EMBL/GenBank/DDBJ databases">
        <authorList>
            <person name="Varghese N."/>
            <person name="Submissions S."/>
        </authorList>
    </citation>
    <scope>NUCLEOTIDE SEQUENCE [LARGE SCALE GENOMIC DNA]</scope>
    <source>
        <strain evidence="6">Ca-68</strain>
    </source>
</reference>